<organism evidence="1 2">
    <name type="scientific">Dreissena polymorpha</name>
    <name type="common">Zebra mussel</name>
    <name type="synonym">Mytilus polymorpha</name>
    <dbReference type="NCBI Taxonomy" id="45954"/>
    <lineage>
        <taxon>Eukaryota</taxon>
        <taxon>Metazoa</taxon>
        <taxon>Spiralia</taxon>
        <taxon>Lophotrochozoa</taxon>
        <taxon>Mollusca</taxon>
        <taxon>Bivalvia</taxon>
        <taxon>Autobranchia</taxon>
        <taxon>Heteroconchia</taxon>
        <taxon>Euheterodonta</taxon>
        <taxon>Imparidentia</taxon>
        <taxon>Neoheterodontei</taxon>
        <taxon>Myida</taxon>
        <taxon>Dreissenoidea</taxon>
        <taxon>Dreissenidae</taxon>
        <taxon>Dreissena</taxon>
    </lineage>
</organism>
<proteinExistence type="predicted"/>
<name>A0A9D4K2T6_DREPO</name>
<protein>
    <submittedName>
        <fullName evidence="1">Uncharacterized protein</fullName>
    </submittedName>
</protein>
<gene>
    <name evidence="1" type="ORF">DPMN_103888</name>
</gene>
<reference evidence="1" key="2">
    <citation type="submission" date="2020-11" db="EMBL/GenBank/DDBJ databases">
        <authorList>
            <person name="McCartney M.A."/>
            <person name="Auch B."/>
            <person name="Kono T."/>
            <person name="Mallez S."/>
            <person name="Becker A."/>
            <person name="Gohl D.M."/>
            <person name="Silverstein K.A.T."/>
            <person name="Koren S."/>
            <person name="Bechman K.B."/>
            <person name="Herman A."/>
            <person name="Abrahante J.E."/>
            <person name="Garbe J."/>
        </authorList>
    </citation>
    <scope>NUCLEOTIDE SEQUENCE</scope>
    <source>
        <strain evidence="1">Duluth1</strain>
        <tissue evidence="1">Whole animal</tissue>
    </source>
</reference>
<dbReference type="EMBL" id="JAIWYP010000004">
    <property type="protein sequence ID" value="KAH3830643.1"/>
    <property type="molecule type" value="Genomic_DNA"/>
</dbReference>
<dbReference type="AlphaFoldDB" id="A0A9D4K2T6"/>
<sequence length="64" mass="7182">MCRYCRRFVGAGISRRKNTGCRSICCWVGDDSYLGAWSALHCPSKLRIVCNFRCGRTNFSIAAS</sequence>
<accession>A0A9D4K2T6</accession>
<dbReference type="Proteomes" id="UP000828390">
    <property type="component" value="Unassembled WGS sequence"/>
</dbReference>
<comment type="caution">
    <text evidence="1">The sequence shown here is derived from an EMBL/GenBank/DDBJ whole genome shotgun (WGS) entry which is preliminary data.</text>
</comment>
<evidence type="ECO:0000313" key="2">
    <source>
        <dbReference type="Proteomes" id="UP000828390"/>
    </source>
</evidence>
<keyword evidence="2" id="KW-1185">Reference proteome</keyword>
<evidence type="ECO:0000313" key="1">
    <source>
        <dbReference type="EMBL" id="KAH3830643.1"/>
    </source>
</evidence>
<reference evidence="1" key="1">
    <citation type="journal article" date="2019" name="bioRxiv">
        <title>The Genome of the Zebra Mussel, Dreissena polymorpha: A Resource for Invasive Species Research.</title>
        <authorList>
            <person name="McCartney M.A."/>
            <person name="Auch B."/>
            <person name="Kono T."/>
            <person name="Mallez S."/>
            <person name="Zhang Y."/>
            <person name="Obille A."/>
            <person name="Becker A."/>
            <person name="Abrahante J.E."/>
            <person name="Garbe J."/>
            <person name="Badalamenti J.P."/>
            <person name="Herman A."/>
            <person name="Mangelson H."/>
            <person name="Liachko I."/>
            <person name="Sullivan S."/>
            <person name="Sone E.D."/>
            <person name="Koren S."/>
            <person name="Silverstein K.A.T."/>
            <person name="Beckman K.B."/>
            <person name="Gohl D.M."/>
        </authorList>
    </citation>
    <scope>NUCLEOTIDE SEQUENCE</scope>
    <source>
        <strain evidence="1">Duluth1</strain>
        <tissue evidence="1">Whole animal</tissue>
    </source>
</reference>